<name>A0A0U1M6Q6_TALIS</name>
<feature type="region of interest" description="Disordered" evidence="1">
    <location>
        <begin position="68"/>
        <end position="120"/>
    </location>
</feature>
<evidence type="ECO:0000313" key="4">
    <source>
        <dbReference type="Proteomes" id="UP000054383"/>
    </source>
</evidence>
<feature type="region of interest" description="Disordered" evidence="1">
    <location>
        <begin position="134"/>
        <end position="165"/>
    </location>
</feature>
<keyword evidence="4" id="KW-1185">Reference proteome</keyword>
<feature type="compositionally biased region" description="Basic and acidic residues" evidence="1">
    <location>
        <begin position="72"/>
        <end position="86"/>
    </location>
</feature>
<evidence type="ECO:0000313" key="3">
    <source>
        <dbReference type="EMBL" id="CRG90616.1"/>
    </source>
</evidence>
<reference evidence="3 4" key="1">
    <citation type="submission" date="2015-04" db="EMBL/GenBank/DDBJ databases">
        <authorList>
            <person name="Syromyatnikov M.Y."/>
            <person name="Popov V.N."/>
        </authorList>
    </citation>
    <scope>NUCLEOTIDE SEQUENCE [LARGE SCALE GENOMIC DNA]</scope>
    <source>
        <strain evidence="3">WF-38-12</strain>
    </source>
</reference>
<organism evidence="3 4">
    <name type="scientific">Talaromyces islandicus</name>
    <name type="common">Penicillium islandicum</name>
    <dbReference type="NCBI Taxonomy" id="28573"/>
    <lineage>
        <taxon>Eukaryota</taxon>
        <taxon>Fungi</taxon>
        <taxon>Dikarya</taxon>
        <taxon>Ascomycota</taxon>
        <taxon>Pezizomycotina</taxon>
        <taxon>Eurotiomycetes</taxon>
        <taxon>Eurotiomycetidae</taxon>
        <taxon>Eurotiales</taxon>
        <taxon>Trichocomaceae</taxon>
        <taxon>Talaromyces</taxon>
        <taxon>Talaromyces sect. Islandici</taxon>
    </lineage>
</organism>
<evidence type="ECO:0000256" key="1">
    <source>
        <dbReference type="SAM" id="MobiDB-lite"/>
    </source>
</evidence>
<dbReference type="InterPro" id="IPR000467">
    <property type="entry name" value="G_patch_dom"/>
</dbReference>
<dbReference type="PANTHER" id="PTHR20923">
    <property type="entry name" value="BAT4 PROTEIN-RELATED"/>
    <property type="match status" value="1"/>
</dbReference>
<accession>A0A0U1M6Q6</accession>
<dbReference type="GO" id="GO:0003676">
    <property type="term" value="F:nucleic acid binding"/>
    <property type="evidence" value="ECO:0007669"/>
    <property type="project" value="InterPro"/>
</dbReference>
<dbReference type="PANTHER" id="PTHR20923:SF1">
    <property type="entry name" value="G PATCH DOMAIN AND ANKYRIN REPEAT-CONTAINING PROTEIN 1"/>
    <property type="match status" value="1"/>
</dbReference>
<sequence>MSHPWDDDEDDYVLPLEDQRVFGAGIKRKRVPFVRASGDLQTTSTGQDAELSSSSASVADRYFSIVMSKKKRMEEEAEGSRIKTQDSEEMINQNDSLPASSKQSAINNAEEGEPSHTKTQTASVNLCELCNLPLSEAPSDDSPDDTGTETSSANNKKRGTPHEASIAHQVCLEHSHPPSHLDRTRHGLRYLAAYGWDPDSRVGLGVAGRTGIREPIKQRAKNDTIGLGMAIDDKNNTAAARQKLRKQQQEQRKKLNAKQVRGAQMADRKKGDQLRELFYGSDDIQRYLGGA</sequence>
<feature type="compositionally biased region" description="Acidic residues" evidence="1">
    <location>
        <begin position="138"/>
        <end position="147"/>
    </location>
</feature>
<feature type="compositionally biased region" description="Polar residues" evidence="1">
    <location>
        <begin position="39"/>
        <end position="57"/>
    </location>
</feature>
<protein>
    <recommendedName>
        <fullName evidence="2">G-patch domain-containing protein</fullName>
    </recommendedName>
</protein>
<proteinExistence type="predicted"/>
<dbReference type="EMBL" id="CVMT01000008">
    <property type="protein sequence ID" value="CRG90616.1"/>
    <property type="molecule type" value="Genomic_DNA"/>
</dbReference>
<feature type="region of interest" description="Disordered" evidence="1">
    <location>
        <begin position="38"/>
        <end position="57"/>
    </location>
</feature>
<dbReference type="AlphaFoldDB" id="A0A0U1M6Q6"/>
<dbReference type="OMA" id="TYGWDPD"/>
<feature type="domain" description="G-patch" evidence="2">
    <location>
        <begin position="183"/>
        <end position="232"/>
    </location>
</feature>
<feature type="compositionally biased region" description="Polar residues" evidence="1">
    <location>
        <begin position="90"/>
        <end position="107"/>
    </location>
</feature>
<dbReference type="STRING" id="28573.A0A0U1M6Q6"/>
<dbReference type="InterPro" id="IPR039146">
    <property type="entry name" value="GPANK1"/>
</dbReference>
<evidence type="ECO:0000259" key="2">
    <source>
        <dbReference type="PROSITE" id="PS50174"/>
    </source>
</evidence>
<feature type="region of interest" description="Disordered" evidence="1">
    <location>
        <begin position="243"/>
        <end position="272"/>
    </location>
</feature>
<dbReference type="OrthoDB" id="20282at2759"/>
<dbReference type="PROSITE" id="PS50174">
    <property type="entry name" value="G_PATCH"/>
    <property type="match status" value="1"/>
</dbReference>
<gene>
    <name evidence="3" type="ORF">PISL3812_07660</name>
</gene>
<dbReference type="Proteomes" id="UP000054383">
    <property type="component" value="Unassembled WGS sequence"/>
</dbReference>